<sequence>MTTSLIIAGLHSAFPHLMYRFQSPKKQFPINHSLFRFLFIFSTKRPLSDNCQSGSFLFCRSISKVYCLRILSIRGGCKAFRLGTWCPCVFQRDVSLQARQLMPKLRFVEMDDRINSKNHSIQISFGYFLYVYLWVIWHVIGVFC</sequence>
<dbReference type="RefSeq" id="XP_016675965.1">
    <property type="nucleotide sequence ID" value="XM_016820476.2"/>
</dbReference>
<name>A0A1U8ICN2_GOSHI</name>
<keyword evidence="2" id="KW-1185">Reference proteome</keyword>
<keyword evidence="1" id="KW-0472">Membrane</keyword>
<evidence type="ECO:0000256" key="1">
    <source>
        <dbReference type="SAM" id="Phobius"/>
    </source>
</evidence>
<gene>
    <name evidence="3" type="primary">LOC107895213</name>
</gene>
<reference evidence="3" key="2">
    <citation type="submission" date="2025-08" db="UniProtKB">
        <authorList>
            <consortium name="RefSeq"/>
        </authorList>
    </citation>
    <scope>IDENTIFICATION</scope>
</reference>
<accession>A0A1U8ICN2</accession>
<dbReference type="GeneID" id="107895213"/>
<evidence type="ECO:0000313" key="3">
    <source>
        <dbReference type="RefSeq" id="XP_016675965.1"/>
    </source>
</evidence>
<evidence type="ECO:0000313" key="2">
    <source>
        <dbReference type="Proteomes" id="UP000818029"/>
    </source>
</evidence>
<keyword evidence="1" id="KW-1133">Transmembrane helix</keyword>
<dbReference type="Proteomes" id="UP000818029">
    <property type="component" value="Chromosome A13"/>
</dbReference>
<organism evidence="2 3">
    <name type="scientific">Gossypium hirsutum</name>
    <name type="common">Upland cotton</name>
    <name type="synonym">Gossypium mexicanum</name>
    <dbReference type="NCBI Taxonomy" id="3635"/>
    <lineage>
        <taxon>Eukaryota</taxon>
        <taxon>Viridiplantae</taxon>
        <taxon>Streptophyta</taxon>
        <taxon>Embryophyta</taxon>
        <taxon>Tracheophyta</taxon>
        <taxon>Spermatophyta</taxon>
        <taxon>Magnoliopsida</taxon>
        <taxon>eudicotyledons</taxon>
        <taxon>Gunneridae</taxon>
        <taxon>Pentapetalae</taxon>
        <taxon>rosids</taxon>
        <taxon>malvids</taxon>
        <taxon>Malvales</taxon>
        <taxon>Malvaceae</taxon>
        <taxon>Malvoideae</taxon>
        <taxon>Gossypium</taxon>
    </lineage>
</organism>
<dbReference type="AlphaFoldDB" id="A0A1U8ICN2"/>
<keyword evidence="1" id="KW-0812">Transmembrane</keyword>
<dbReference type="PaxDb" id="3635-A0A1U8ICN2"/>
<dbReference type="KEGG" id="ghi:107895213"/>
<feature type="transmembrane region" description="Helical" evidence="1">
    <location>
        <begin position="123"/>
        <end position="143"/>
    </location>
</feature>
<proteinExistence type="predicted"/>
<reference evidence="2" key="1">
    <citation type="journal article" date="2020" name="Nat. Genet.">
        <title>Genomic diversifications of five Gossypium allopolyploid species and their impact on cotton improvement.</title>
        <authorList>
            <person name="Chen Z.J."/>
            <person name="Sreedasyam A."/>
            <person name="Ando A."/>
            <person name="Song Q."/>
            <person name="De Santiago L.M."/>
            <person name="Hulse-Kemp A.M."/>
            <person name="Ding M."/>
            <person name="Ye W."/>
            <person name="Kirkbride R.C."/>
            <person name="Jenkins J."/>
            <person name="Plott C."/>
            <person name="Lovell J."/>
            <person name="Lin Y.M."/>
            <person name="Vaughn R."/>
            <person name="Liu B."/>
            <person name="Simpson S."/>
            <person name="Scheffler B.E."/>
            <person name="Wen L."/>
            <person name="Saski C.A."/>
            <person name="Grover C.E."/>
            <person name="Hu G."/>
            <person name="Conover J.L."/>
            <person name="Carlson J.W."/>
            <person name="Shu S."/>
            <person name="Boston L.B."/>
            <person name="Williams M."/>
            <person name="Peterson D.G."/>
            <person name="McGee K."/>
            <person name="Jones D.C."/>
            <person name="Wendel J.F."/>
            <person name="Stelly D.M."/>
            <person name="Grimwood J."/>
            <person name="Schmutz J."/>
        </authorList>
    </citation>
    <scope>NUCLEOTIDE SEQUENCE [LARGE SCALE GENOMIC DNA]</scope>
    <source>
        <strain evidence="2">cv. TM-1</strain>
    </source>
</reference>
<protein>
    <submittedName>
        <fullName evidence="3">Uncharacterized protein</fullName>
    </submittedName>
</protein>